<organism evidence="3 4">
    <name type="scientific">Syntrophus aciditrophicus (strain SB)</name>
    <dbReference type="NCBI Taxonomy" id="56780"/>
    <lineage>
        <taxon>Bacteria</taxon>
        <taxon>Pseudomonadati</taxon>
        <taxon>Thermodesulfobacteriota</taxon>
        <taxon>Syntrophia</taxon>
        <taxon>Syntrophales</taxon>
        <taxon>Syntrophaceae</taxon>
        <taxon>Syntrophus</taxon>
    </lineage>
</organism>
<dbReference type="InterPro" id="IPR050267">
    <property type="entry name" value="Anti-sigma-factor_SerPK"/>
</dbReference>
<name>Q2LXZ6_SYNAS</name>
<evidence type="ECO:0000259" key="2">
    <source>
        <dbReference type="Pfam" id="PF13581"/>
    </source>
</evidence>
<dbReference type="PANTHER" id="PTHR35526">
    <property type="entry name" value="ANTI-SIGMA-F FACTOR RSBW-RELATED"/>
    <property type="match status" value="1"/>
</dbReference>
<dbReference type="EMBL" id="CP000252">
    <property type="protein sequence ID" value="ABC78955.1"/>
    <property type="molecule type" value="Genomic_DNA"/>
</dbReference>
<dbReference type="Gene3D" id="3.30.565.10">
    <property type="entry name" value="Histidine kinase-like ATPase, C-terminal domain"/>
    <property type="match status" value="1"/>
</dbReference>
<dbReference type="HOGENOM" id="CLU_090336_24_0_7"/>
<dbReference type="RefSeq" id="WP_011418969.1">
    <property type="nucleotide sequence ID" value="NC_007759.1"/>
</dbReference>
<keyword evidence="1" id="KW-0723">Serine/threonine-protein kinase</keyword>
<dbReference type="InParanoid" id="Q2LXZ6"/>
<keyword evidence="3" id="KW-0808">Transferase</keyword>
<accession>Q2LXZ6</accession>
<keyword evidence="4" id="KW-1185">Reference proteome</keyword>
<dbReference type="STRING" id="56780.SYN_00228"/>
<dbReference type="Pfam" id="PF13581">
    <property type="entry name" value="HATPase_c_2"/>
    <property type="match status" value="1"/>
</dbReference>
<dbReference type="InterPro" id="IPR003594">
    <property type="entry name" value="HATPase_dom"/>
</dbReference>
<dbReference type="OrthoDB" id="9798941at2"/>
<proteinExistence type="predicted"/>
<dbReference type="KEGG" id="sat:SYN_00228"/>
<evidence type="ECO:0000313" key="3">
    <source>
        <dbReference type="EMBL" id="ABC78955.1"/>
    </source>
</evidence>
<gene>
    <name evidence="3" type="ORF">SYN_00228</name>
</gene>
<evidence type="ECO:0000256" key="1">
    <source>
        <dbReference type="ARBA" id="ARBA00022527"/>
    </source>
</evidence>
<reference evidence="3 4" key="1">
    <citation type="journal article" date="2007" name="Proc. Natl. Acad. Sci. U.S.A.">
        <title>The genome of Syntrophus aciditrophicus: life at the thermodynamic limit of microbial growth.</title>
        <authorList>
            <person name="McInerney M.J."/>
            <person name="Rohlin L."/>
            <person name="Mouttaki H."/>
            <person name="Kim U."/>
            <person name="Krupp R.S."/>
            <person name="Rios-Hernandez L."/>
            <person name="Sieber J."/>
            <person name="Struchtemeyer C.G."/>
            <person name="Bhattacharyya A."/>
            <person name="Campbell J.W."/>
            <person name="Gunsalus R.P."/>
        </authorList>
    </citation>
    <scope>NUCLEOTIDE SEQUENCE [LARGE SCALE GENOMIC DNA]</scope>
    <source>
        <strain evidence="3 4">SB</strain>
    </source>
</reference>
<protein>
    <submittedName>
        <fullName evidence="3">Histidine kinase</fullName>
    </submittedName>
</protein>
<dbReference type="AlphaFoldDB" id="Q2LXZ6"/>
<dbReference type="GO" id="GO:0004674">
    <property type="term" value="F:protein serine/threonine kinase activity"/>
    <property type="evidence" value="ECO:0007669"/>
    <property type="project" value="UniProtKB-KW"/>
</dbReference>
<feature type="domain" description="Histidine kinase/HSP90-like ATPase" evidence="2">
    <location>
        <begin position="13"/>
        <end position="139"/>
    </location>
</feature>
<dbReference type="Proteomes" id="UP000001933">
    <property type="component" value="Chromosome"/>
</dbReference>
<dbReference type="eggNOG" id="COG2172">
    <property type="taxonomic scope" value="Bacteria"/>
</dbReference>
<dbReference type="SUPFAM" id="SSF55874">
    <property type="entry name" value="ATPase domain of HSP90 chaperone/DNA topoisomerase II/histidine kinase"/>
    <property type="match status" value="1"/>
</dbReference>
<dbReference type="PANTHER" id="PTHR35526:SF3">
    <property type="entry name" value="ANTI-SIGMA-F FACTOR RSBW"/>
    <property type="match status" value="1"/>
</dbReference>
<evidence type="ECO:0000313" key="4">
    <source>
        <dbReference type="Proteomes" id="UP000001933"/>
    </source>
</evidence>
<keyword evidence="3" id="KW-0418">Kinase</keyword>
<sequence>MEPAGSNIKLMIESRIENVSLVGEAVRGIANALSLDELSCYQLELCVVEAVSNATKHAYHSEQGHPVEVDVLLFRDRITFKISDQGDSLKSPKVKLLRFDPQNLETVPESGMGLPIMHALMDEVSYETVSGRNILTMSKYLRKQGPSV</sequence>
<dbReference type="CDD" id="cd16936">
    <property type="entry name" value="HATPase_RsbW-like"/>
    <property type="match status" value="1"/>
</dbReference>
<dbReference type="InterPro" id="IPR036890">
    <property type="entry name" value="HATPase_C_sf"/>
</dbReference>